<evidence type="ECO:0000256" key="1">
    <source>
        <dbReference type="SAM" id="Coils"/>
    </source>
</evidence>
<evidence type="ECO:0000313" key="5">
    <source>
        <dbReference type="Proteomes" id="UP000033774"/>
    </source>
</evidence>
<reference evidence="4 5" key="1">
    <citation type="submission" date="2015-03" db="EMBL/GenBank/DDBJ databases">
        <title>Draft genome sequence of Elstera litoralis.</title>
        <authorList>
            <person name="Rahalkar M.C."/>
            <person name="Dhakephalkar P.K."/>
            <person name="Pore S.D."/>
            <person name="Arora P."/>
            <person name="Kapse N.G."/>
            <person name="Pandit P.S."/>
        </authorList>
    </citation>
    <scope>NUCLEOTIDE SEQUENCE [LARGE SCALE GENOMIC DNA]</scope>
    <source>
        <strain evidence="4 5">Dia-1</strain>
    </source>
</reference>
<name>A0A0F3IXI1_9PROT</name>
<evidence type="ECO:0000313" key="4">
    <source>
        <dbReference type="EMBL" id="KJV10299.1"/>
    </source>
</evidence>
<organism evidence="4 5">
    <name type="scientific">Elstera litoralis</name>
    <dbReference type="NCBI Taxonomy" id="552518"/>
    <lineage>
        <taxon>Bacteria</taxon>
        <taxon>Pseudomonadati</taxon>
        <taxon>Pseudomonadota</taxon>
        <taxon>Alphaproteobacteria</taxon>
        <taxon>Rhodospirillales</taxon>
        <taxon>Rhodospirillaceae</taxon>
        <taxon>Elstera</taxon>
    </lineage>
</organism>
<keyword evidence="2" id="KW-0472">Membrane</keyword>
<feature type="transmembrane region" description="Helical" evidence="2">
    <location>
        <begin position="65"/>
        <end position="84"/>
    </location>
</feature>
<keyword evidence="2" id="KW-1133">Transmembrane helix</keyword>
<feature type="coiled-coil region" evidence="1">
    <location>
        <begin position="7"/>
        <end position="60"/>
    </location>
</feature>
<gene>
    <name evidence="4" type="ORF">VZ95_05895</name>
    <name evidence="3" type="ORF">VZ95_19995</name>
</gene>
<dbReference type="EMBL" id="LAJY01000823">
    <property type="protein sequence ID" value="KJV07443.1"/>
    <property type="molecule type" value="Genomic_DNA"/>
</dbReference>
<evidence type="ECO:0000313" key="3">
    <source>
        <dbReference type="EMBL" id="KJV07443.1"/>
    </source>
</evidence>
<keyword evidence="2" id="KW-0812">Transmembrane</keyword>
<keyword evidence="1" id="KW-0175">Coiled coil</keyword>
<protein>
    <recommendedName>
        <fullName evidence="6">DUF1640 domain-containing protein</fullName>
    </recommendedName>
</protein>
<comment type="caution">
    <text evidence="4">The sequence shown here is derived from an EMBL/GenBank/DDBJ whole genome shotgun (WGS) entry which is preliminary data.</text>
</comment>
<evidence type="ECO:0008006" key="6">
    <source>
        <dbReference type="Google" id="ProtNLM"/>
    </source>
</evidence>
<dbReference type="EMBL" id="LAJY01000117">
    <property type="protein sequence ID" value="KJV10299.1"/>
    <property type="molecule type" value="Genomic_DNA"/>
</dbReference>
<dbReference type="Proteomes" id="UP000033774">
    <property type="component" value="Unassembled WGS sequence"/>
</dbReference>
<dbReference type="AlphaFoldDB" id="A0A0F3IXI1"/>
<proteinExistence type="predicted"/>
<sequence>MAKSATKDELKAVKDELKADIAKCATKDELKAEVAKLATKEELKYEIALVRADMRDLENRMTIKLGAMLVVMTGILLTAVRYFGAAH</sequence>
<evidence type="ECO:0000256" key="2">
    <source>
        <dbReference type="SAM" id="Phobius"/>
    </source>
</evidence>
<keyword evidence="5" id="KW-1185">Reference proteome</keyword>
<accession>A0A0F3IXI1</accession>